<keyword evidence="2" id="KW-0004">4Fe-4S</keyword>
<feature type="domain" description="4Fe-4S ferredoxin-type" evidence="7">
    <location>
        <begin position="132"/>
        <end position="165"/>
    </location>
</feature>
<dbReference type="PANTHER" id="PTHR42859">
    <property type="entry name" value="OXIDOREDUCTASE"/>
    <property type="match status" value="1"/>
</dbReference>
<dbReference type="SUPFAM" id="SSF54862">
    <property type="entry name" value="4Fe-4S ferredoxins"/>
    <property type="match status" value="1"/>
</dbReference>
<dbReference type="GO" id="GO:0051539">
    <property type="term" value="F:4 iron, 4 sulfur cluster binding"/>
    <property type="evidence" value="ECO:0007669"/>
    <property type="project" value="UniProtKB-KW"/>
</dbReference>
<dbReference type="PROSITE" id="PS51379">
    <property type="entry name" value="4FE4S_FER_2"/>
    <property type="match status" value="3"/>
</dbReference>
<reference evidence="8" key="1">
    <citation type="journal article" date="2021" name="PeerJ">
        <title>Extensive microbial diversity within the chicken gut microbiome revealed by metagenomics and culture.</title>
        <authorList>
            <person name="Gilroy R."/>
            <person name="Ravi A."/>
            <person name="Getino M."/>
            <person name="Pursley I."/>
            <person name="Horton D.L."/>
            <person name="Alikhan N.F."/>
            <person name="Baker D."/>
            <person name="Gharbi K."/>
            <person name="Hall N."/>
            <person name="Watson M."/>
            <person name="Adriaenssens E.M."/>
            <person name="Foster-Nyarko E."/>
            <person name="Jarju S."/>
            <person name="Secka A."/>
            <person name="Antonio M."/>
            <person name="Oren A."/>
            <person name="Chaudhuri R.R."/>
            <person name="La Ragione R."/>
            <person name="Hildebrand F."/>
            <person name="Pallen M.J."/>
        </authorList>
    </citation>
    <scope>NUCLEOTIDE SEQUENCE</scope>
    <source>
        <strain evidence="8">14324</strain>
    </source>
</reference>
<keyword evidence="4" id="KW-0249">Electron transport</keyword>
<evidence type="ECO:0000256" key="4">
    <source>
        <dbReference type="ARBA" id="ARBA00022982"/>
    </source>
</evidence>
<keyword evidence="6" id="KW-0411">Iron-sulfur</keyword>
<dbReference type="InterPro" id="IPR017896">
    <property type="entry name" value="4Fe4S_Fe-S-bd"/>
</dbReference>
<dbReference type="InterPro" id="IPR050294">
    <property type="entry name" value="RnfB_subfamily"/>
</dbReference>
<keyword evidence="3" id="KW-0479">Metal-binding</keyword>
<dbReference type="InterPro" id="IPR017900">
    <property type="entry name" value="4Fe4S_Fe_S_CS"/>
</dbReference>
<evidence type="ECO:0000313" key="8">
    <source>
        <dbReference type="EMBL" id="HIZ21169.1"/>
    </source>
</evidence>
<dbReference type="Proteomes" id="UP000824041">
    <property type="component" value="Unassembled WGS sequence"/>
</dbReference>
<sequence>MKKELGAFVLGDSTKCTGCKACELACFTVHSRKENKMGKTVGTVTVPVTPRLFLTKFENGCMPIQCKHCEDAPCLNACTKGAISRIDHQVIVDPQKCIGCKDCMQACPFGAIALLPYAKDGRVIAQPVSGEEKVFASKCDLCQGIEGGPACVRVCPHEALRLVDPEAEREEKNIRAAEALFLTRNWR</sequence>
<evidence type="ECO:0000256" key="3">
    <source>
        <dbReference type="ARBA" id="ARBA00022723"/>
    </source>
</evidence>
<dbReference type="GO" id="GO:0046872">
    <property type="term" value="F:metal ion binding"/>
    <property type="evidence" value="ECO:0007669"/>
    <property type="project" value="UniProtKB-KW"/>
</dbReference>
<evidence type="ECO:0000256" key="6">
    <source>
        <dbReference type="ARBA" id="ARBA00023014"/>
    </source>
</evidence>
<feature type="domain" description="4Fe-4S ferredoxin-type" evidence="7">
    <location>
        <begin position="6"/>
        <end position="36"/>
    </location>
</feature>
<evidence type="ECO:0000256" key="1">
    <source>
        <dbReference type="ARBA" id="ARBA00022448"/>
    </source>
</evidence>
<dbReference type="Gene3D" id="3.30.70.20">
    <property type="match status" value="2"/>
</dbReference>
<keyword evidence="5" id="KW-0408">Iron</keyword>
<organism evidence="8 9">
    <name type="scientific">Candidatus Blautia faecigallinarum</name>
    <dbReference type="NCBI Taxonomy" id="2838488"/>
    <lineage>
        <taxon>Bacteria</taxon>
        <taxon>Bacillati</taxon>
        <taxon>Bacillota</taxon>
        <taxon>Clostridia</taxon>
        <taxon>Lachnospirales</taxon>
        <taxon>Lachnospiraceae</taxon>
        <taxon>Blautia</taxon>
    </lineage>
</organism>
<dbReference type="EMBL" id="DXBU01000001">
    <property type="protein sequence ID" value="HIZ21169.1"/>
    <property type="molecule type" value="Genomic_DNA"/>
</dbReference>
<protein>
    <submittedName>
        <fullName evidence="8">4Fe-4S dicluster domain-containing protein</fullName>
    </submittedName>
</protein>
<keyword evidence="1" id="KW-0813">Transport</keyword>
<evidence type="ECO:0000256" key="5">
    <source>
        <dbReference type="ARBA" id="ARBA00023004"/>
    </source>
</evidence>
<name>A0A9D2DQK4_9FIRM</name>
<reference evidence="8" key="2">
    <citation type="submission" date="2021-04" db="EMBL/GenBank/DDBJ databases">
        <authorList>
            <person name="Gilroy R."/>
        </authorList>
    </citation>
    <scope>NUCLEOTIDE SEQUENCE</scope>
    <source>
        <strain evidence="8">14324</strain>
    </source>
</reference>
<dbReference type="AlphaFoldDB" id="A0A9D2DQK4"/>
<evidence type="ECO:0000259" key="7">
    <source>
        <dbReference type="PROSITE" id="PS51379"/>
    </source>
</evidence>
<dbReference type="PROSITE" id="PS00198">
    <property type="entry name" value="4FE4S_FER_1"/>
    <property type="match status" value="1"/>
</dbReference>
<feature type="domain" description="4Fe-4S ferredoxin-type" evidence="7">
    <location>
        <begin position="88"/>
        <end position="117"/>
    </location>
</feature>
<dbReference type="Pfam" id="PF13237">
    <property type="entry name" value="Fer4_10"/>
    <property type="match status" value="1"/>
</dbReference>
<gene>
    <name evidence="8" type="ORF">IAA21_00015</name>
</gene>
<dbReference type="PANTHER" id="PTHR42859:SF10">
    <property type="entry name" value="DIMETHYLSULFOXIDE REDUCTASE CHAIN B"/>
    <property type="match status" value="1"/>
</dbReference>
<evidence type="ECO:0000313" key="9">
    <source>
        <dbReference type="Proteomes" id="UP000824041"/>
    </source>
</evidence>
<dbReference type="CDD" id="cd10554">
    <property type="entry name" value="HycB_like"/>
    <property type="match status" value="1"/>
</dbReference>
<evidence type="ECO:0000256" key="2">
    <source>
        <dbReference type="ARBA" id="ARBA00022485"/>
    </source>
</evidence>
<proteinExistence type="predicted"/>
<accession>A0A9D2DQK4</accession>
<comment type="caution">
    <text evidence="8">The sequence shown here is derived from an EMBL/GenBank/DDBJ whole genome shotgun (WGS) entry which is preliminary data.</text>
</comment>